<keyword evidence="4" id="KW-1185">Reference proteome</keyword>
<protein>
    <submittedName>
        <fullName evidence="3">Type II toxin-antitoxin system RelE/ParE family toxin</fullName>
    </submittedName>
</protein>
<dbReference type="PANTHER" id="PTHR33755">
    <property type="entry name" value="TOXIN PARE1-RELATED"/>
    <property type="match status" value="1"/>
</dbReference>
<comment type="similarity">
    <text evidence="1">Belongs to the RelE toxin family.</text>
</comment>
<evidence type="ECO:0000313" key="3">
    <source>
        <dbReference type="EMBL" id="MDN3689465.1"/>
    </source>
</evidence>
<dbReference type="EMBL" id="JAUFQS010000029">
    <property type="protein sequence ID" value="MDN3689465.1"/>
    <property type="molecule type" value="Genomic_DNA"/>
</dbReference>
<comment type="caution">
    <text evidence="3">The sequence shown here is derived from an EMBL/GenBank/DDBJ whole genome shotgun (WGS) entry which is preliminary data.</text>
</comment>
<dbReference type="Proteomes" id="UP001236663">
    <property type="component" value="Unassembled WGS sequence"/>
</dbReference>
<proteinExistence type="inferred from homology"/>
<dbReference type="PANTHER" id="PTHR33755:SF5">
    <property type="entry name" value="TYPE II TOXIN-ANTITOXIN SYSTEM RELE_PARE FAMILY TOXIN"/>
    <property type="match status" value="1"/>
</dbReference>
<dbReference type="InterPro" id="IPR051803">
    <property type="entry name" value="TA_system_RelE-like_toxin"/>
</dbReference>
<dbReference type="Pfam" id="PF05016">
    <property type="entry name" value="ParE_toxin"/>
    <property type="match status" value="1"/>
</dbReference>
<accession>A0ABT8CAB6</accession>
<dbReference type="InterPro" id="IPR007712">
    <property type="entry name" value="RelE/ParE_toxin"/>
</dbReference>
<evidence type="ECO:0000256" key="1">
    <source>
        <dbReference type="ARBA" id="ARBA00006226"/>
    </source>
</evidence>
<dbReference type="Gene3D" id="3.30.2310.20">
    <property type="entry name" value="RelE-like"/>
    <property type="match status" value="1"/>
</dbReference>
<name>A0ABT8CAB6_9BACT</name>
<dbReference type="InterPro" id="IPR035093">
    <property type="entry name" value="RelE/ParE_toxin_dom_sf"/>
</dbReference>
<sequence>MVKVIWTDAAIFDLNEIGEYISKDSERYAQLTVDRLFNAVDILEEQPRLGKMVPEFQNDKLRELIRLNHRIVYHIVDTYRIDIVTVHRCERLGGNAYDFPDFDTE</sequence>
<organism evidence="3 4">
    <name type="scientific">Cyclobacterium jeungdonense</name>
    <dbReference type="NCBI Taxonomy" id="708087"/>
    <lineage>
        <taxon>Bacteria</taxon>
        <taxon>Pseudomonadati</taxon>
        <taxon>Bacteroidota</taxon>
        <taxon>Cytophagia</taxon>
        <taxon>Cytophagales</taxon>
        <taxon>Cyclobacteriaceae</taxon>
        <taxon>Cyclobacterium</taxon>
    </lineage>
</organism>
<dbReference type="RefSeq" id="WP_163385843.1">
    <property type="nucleotide sequence ID" value="NZ_JAUFQS010000029.1"/>
</dbReference>
<evidence type="ECO:0000313" key="4">
    <source>
        <dbReference type="Proteomes" id="UP001236663"/>
    </source>
</evidence>
<evidence type="ECO:0000256" key="2">
    <source>
        <dbReference type="ARBA" id="ARBA00022649"/>
    </source>
</evidence>
<reference evidence="4" key="1">
    <citation type="journal article" date="2019" name="Int. J. Syst. Evol. Microbiol.">
        <title>The Global Catalogue of Microorganisms (GCM) 10K type strain sequencing project: providing services to taxonomists for standard genome sequencing and annotation.</title>
        <authorList>
            <consortium name="The Broad Institute Genomics Platform"/>
            <consortium name="The Broad Institute Genome Sequencing Center for Infectious Disease"/>
            <person name="Wu L."/>
            <person name="Ma J."/>
        </authorList>
    </citation>
    <scope>NUCLEOTIDE SEQUENCE [LARGE SCALE GENOMIC DNA]</scope>
    <source>
        <strain evidence="4">CECT 7706</strain>
    </source>
</reference>
<keyword evidence="2" id="KW-1277">Toxin-antitoxin system</keyword>
<gene>
    <name evidence="3" type="ORF">QWZ15_16650</name>
</gene>